<reference evidence="1 2" key="1">
    <citation type="submission" date="2016-06" db="EMBL/GenBank/DDBJ databases">
        <authorList>
            <person name="Kjaerup R.B."/>
            <person name="Dalgaard T.S."/>
            <person name="Juul-Madsen H.R."/>
        </authorList>
    </citation>
    <scope>NUCLEOTIDE SEQUENCE [LARGE SCALE GENOMIC DNA]</scope>
    <source>
        <strain evidence="1 2">Pb300</strain>
    </source>
</reference>
<comment type="caution">
    <text evidence="1">The sequence shown here is derived from an EMBL/GenBank/DDBJ whole genome shotgun (WGS) entry which is preliminary data.</text>
</comment>
<evidence type="ECO:0008006" key="3">
    <source>
        <dbReference type="Google" id="ProtNLM"/>
    </source>
</evidence>
<name>A0A1D2J4V2_PARBR</name>
<dbReference type="VEuPathDB" id="FungiDB:PADG_05858"/>
<sequence length="293" mass="32336">MQLHPYFSSAFTGKQGSTPAAKQPAFPSSAAWDVGETDLSQRTAVEQGATMHLNSILLCALAMAMPGSSAAPNATNVADVPTAAGRRPIVYVPKCPKKGTVKFSNSVPKGTKFPKTQVDLCYTTGRSSELRLTFTAFDEEHFHFNPEQDTNDDIWEFSVMEAFISYGTEAPQTYLEFEVNPNNVTYQSFIYNPSRVRAEGTPFDHAFISDPIGDGITAKTTLNRNKKTWVSDVKIPLALFNAPEILSVTRWRMNFFRTITSPATFPKQQLGGWNPPDKASFHITPFFGDAAFV</sequence>
<evidence type="ECO:0000313" key="2">
    <source>
        <dbReference type="Proteomes" id="UP000242814"/>
    </source>
</evidence>
<accession>A0A1D2J4V2</accession>
<dbReference type="SUPFAM" id="SSF49344">
    <property type="entry name" value="CBD9-like"/>
    <property type="match status" value="1"/>
</dbReference>
<dbReference type="AlphaFoldDB" id="A0A1D2J4V2"/>
<dbReference type="Gene3D" id="2.60.40.1190">
    <property type="match status" value="1"/>
</dbReference>
<evidence type="ECO:0000313" key="1">
    <source>
        <dbReference type="EMBL" id="ODH13331.1"/>
    </source>
</evidence>
<protein>
    <recommendedName>
        <fullName evidence="3">Carbohydrate-binding domain-containing protein</fullName>
    </recommendedName>
</protein>
<organism evidence="1 2">
    <name type="scientific">Paracoccidioides brasiliensis</name>
    <dbReference type="NCBI Taxonomy" id="121759"/>
    <lineage>
        <taxon>Eukaryota</taxon>
        <taxon>Fungi</taxon>
        <taxon>Dikarya</taxon>
        <taxon>Ascomycota</taxon>
        <taxon>Pezizomycotina</taxon>
        <taxon>Eurotiomycetes</taxon>
        <taxon>Eurotiomycetidae</taxon>
        <taxon>Onygenales</taxon>
        <taxon>Ajellomycetaceae</taxon>
        <taxon>Paracoccidioides</taxon>
    </lineage>
</organism>
<dbReference type="Proteomes" id="UP000242814">
    <property type="component" value="Unassembled WGS sequence"/>
</dbReference>
<dbReference type="VEuPathDB" id="FungiDB:PABG_05543"/>
<gene>
    <name evidence="1" type="ORF">ACO22_07364</name>
</gene>
<proteinExistence type="predicted"/>
<dbReference type="CDD" id="cd09620">
    <property type="entry name" value="CBM9_like_3"/>
    <property type="match status" value="1"/>
</dbReference>
<dbReference type="EMBL" id="LZYO01000514">
    <property type="protein sequence ID" value="ODH13331.1"/>
    <property type="molecule type" value="Genomic_DNA"/>
</dbReference>